<keyword evidence="1" id="KW-0812">Transmembrane</keyword>
<evidence type="ECO:0000256" key="2">
    <source>
        <dbReference type="SAM" id="SignalP"/>
    </source>
</evidence>
<feature type="transmembrane region" description="Helical" evidence="1">
    <location>
        <begin position="169"/>
        <end position="188"/>
    </location>
</feature>
<dbReference type="RefSeq" id="WP_165102390.1">
    <property type="nucleotide sequence ID" value="NZ_CP049056.1"/>
</dbReference>
<keyword evidence="4" id="KW-1185">Reference proteome</keyword>
<evidence type="ECO:0000313" key="3">
    <source>
        <dbReference type="EMBL" id="QIE57447.1"/>
    </source>
</evidence>
<keyword evidence="1" id="KW-0472">Membrane</keyword>
<dbReference type="InterPro" id="IPR022472">
    <property type="entry name" value="VPLPA-CTERM"/>
</dbReference>
<protein>
    <submittedName>
        <fullName evidence="3">VPLPA-CTERM sorting domain-containing protein</fullName>
    </submittedName>
</protein>
<name>A0A7M3T616_9RHOB</name>
<accession>A0A7M3T616</accession>
<dbReference type="Proteomes" id="UP000503336">
    <property type="component" value="Chromosome"/>
</dbReference>
<dbReference type="NCBIfam" id="TIGR03370">
    <property type="entry name" value="VPLPA-CTERM"/>
    <property type="match status" value="1"/>
</dbReference>
<feature type="chain" id="PRO_5029529511" evidence="2">
    <location>
        <begin position="23"/>
        <end position="197"/>
    </location>
</feature>
<dbReference type="KEGG" id="hdh:G5B40_19550"/>
<keyword evidence="1" id="KW-1133">Transmembrane helix</keyword>
<dbReference type="AlphaFoldDB" id="A0A7M3T616"/>
<feature type="signal peptide" evidence="2">
    <location>
        <begin position="1"/>
        <end position="22"/>
    </location>
</feature>
<sequence>MNMYRMSVAAIAMAFTAGVAQAATVSLNYDVPTPAGDVRAPSATTGDVRLNFVGNDLSNPAPNSRSPWDGTAFVNSGQYHSVSAGASLTYDFDVDQTNFGLMWGSPDSYNDLVFKLDDAVVFSLTGTDVDNPPAPGAGFVNVRISDLLFDQVIFTSGNSDAFEFAQVQVPLPAAIWLMLGAIGGLGFVSRRRSAAAA</sequence>
<gene>
    <name evidence="3" type="ORF">G5B40_19550</name>
</gene>
<keyword evidence="2" id="KW-0732">Signal</keyword>
<organism evidence="3 4">
    <name type="scientific">Pikeienuella piscinae</name>
    <dbReference type="NCBI Taxonomy" id="2748098"/>
    <lineage>
        <taxon>Bacteria</taxon>
        <taxon>Pseudomonadati</taxon>
        <taxon>Pseudomonadota</taxon>
        <taxon>Alphaproteobacteria</taxon>
        <taxon>Rhodobacterales</taxon>
        <taxon>Paracoccaceae</taxon>
        <taxon>Pikeienuella</taxon>
    </lineage>
</organism>
<dbReference type="EMBL" id="CP049056">
    <property type="protein sequence ID" value="QIE57447.1"/>
    <property type="molecule type" value="Genomic_DNA"/>
</dbReference>
<reference evidence="3 4" key="1">
    <citation type="submission" date="2020-02" db="EMBL/GenBank/DDBJ databases">
        <title>complete genome sequence of Rhodobacteraceae bacterium.</title>
        <authorList>
            <person name="Park J."/>
            <person name="Kim Y.-S."/>
            <person name="Kim K.-H."/>
        </authorList>
    </citation>
    <scope>NUCLEOTIDE SEQUENCE [LARGE SCALE GENOMIC DNA]</scope>
    <source>
        <strain evidence="3 4">RR4-56</strain>
    </source>
</reference>
<evidence type="ECO:0000256" key="1">
    <source>
        <dbReference type="SAM" id="Phobius"/>
    </source>
</evidence>
<proteinExistence type="predicted"/>
<evidence type="ECO:0000313" key="4">
    <source>
        <dbReference type="Proteomes" id="UP000503336"/>
    </source>
</evidence>